<protein>
    <submittedName>
        <fullName evidence="2">Uncharacterized protein</fullName>
    </submittedName>
</protein>
<name>A0A841CP53_9PSEU</name>
<evidence type="ECO:0000313" key="3">
    <source>
        <dbReference type="Proteomes" id="UP000547510"/>
    </source>
</evidence>
<dbReference type="AlphaFoldDB" id="A0A841CP53"/>
<gene>
    <name evidence="2" type="ORF">FHS29_005699</name>
</gene>
<feature type="compositionally biased region" description="Basic residues" evidence="1">
    <location>
        <begin position="29"/>
        <end position="39"/>
    </location>
</feature>
<evidence type="ECO:0000313" key="2">
    <source>
        <dbReference type="EMBL" id="MBB5959079.1"/>
    </source>
</evidence>
<organism evidence="2 3">
    <name type="scientific">Saccharothrix tamanrassetensis</name>
    <dbReference type="NCBI Taxonomy" id="1051531"/>
    <lineage>
        <taxon>Bacteria</taxon>
        <taxon>Bacillati</taxon>
        <taxon>Actinomycetota</taxon>
        <taxon>Actinomycetes</taxon>
        <taxon>Pseudonocardiales</taxon>
        <taxon>Pseudonocardiaceae</taxon>
        <taxon>Saccharothrix</taxon>
    </lineage>
</organism>
<reference evidence="2 3" key="1">
    <citation type="submission" date="2020-08" db="EMBL/GenBank/DDBJ databases">
        <title>Genomic Encyclopedia of Type Strains, Phase III (KMG-III): the genomes of soil and plant-associated and newly described type strains.</title>
        <authorList>
            <person name="Whitman W."/>
        </authorList>
    </citation>
    <scope>NUCLEOTIDE SEQUENCE [LARGE SCALE GENOMIC DNA]</scope>
    <source>
        <strain evidence="2 3">CECT 8640</strain>
    </source>
</reference>
<keyword evidence="3" id="KW-1185">Reference proteome</keyword>
<accession>A0A841CP53</accession>
<comment type="caution">
    <text evidence="2">The sequence shown here is derived from an EMBL/GenBank/DDBJ whole genome shotgun (WGS) entry which is preliminary data.</text>
</comment>
<dbReference type="EMBL" id="JACHJN010000010">
    <property type="protein sequence ID" value="MBB5959079.1"/>
    <property type="molecule type" value="Genomic_DNA"/>
</dbReference>
<feature type="region of interest" description="Disordered" evidence="1">
    <location>
        <begin position="1"/>
        <end position="67"/>
    </location>
</feature>
<proteinExistence type="predicted"/>
<sequence length="67" mass="7214">MTGGRAEATRQPHLRPAVAVGTDDPRGARSGRMRVRRPRNAVGSTRPGSPRAAFPVVREPCRASPVR</sequence>
<evidence type="ECO:0000256" key="1">
    <source>
        <dbReference type="SAM" id="MobiDB-lite"/>
    </source>
</evidence>
<dbReference type="Proteomes" id="UP000547510">
    <property type="component" value="Unassembled WGS sequence"/>
</dbReference>